<proteinExistence type="predicted"/>
<reference evidence="1 2" key="1">
    <citation type="submission" date="2023-03" db="EMBL/GenBank/DDBJ databases">
        <title>Bacillus Genome Sequencing.</title>
        <authorList>
            <person name="Dunlap C."/>
        </authorList>
    </citation>
    <scope>NUCLEOTIDE SEQUENCE [LARGE SCALE GENOMIC DNA]</scope>
    <source>
        <strain evidence="1 2">B-23453</strain>
    </source>
</reference>
<organism evidence="1 2">
    <name type="scientific">Heyndrickxia acidicola</name>
    <dbReference type="NCBI Taxonomy" id="209389"/>
    <lineage>
        <taxon>Bacteria</taxon>
        <taxon>Bacillati</taxon>
        <taxon>Bacillota</taxon>
        <taxon>Bacilli</taxon>
        <taxon>Bacillales</taxon>
        <taxon>Bacillaceae</taxon>
        <taxon>Heyndrickxia</taxon>
    </lineage>
</organism>
<keyword evidence="2" id="KW-1185">Reference proteome</keyword>
<dbReference type="Gene3D" id="1.20.1260.10">
    <property type="match status" value="2"/>
</dbReference>
<gene>
    <name evidence="1" type="ORF">P4T90_19770</name>
</gene>
<evidence type="ECO:0000313" key="2">
    <source>
        <dbReference type="Proteomes" id="UP001341444"/>
    </source>
</evidence>
<evidence type="ECO:0000313" key="1">
    <source>
        <dbReference type="EMBL" id="MED1205291.1"/>
    </source>
</evidence>
<name>A0ABU6MKT4_9BACI</name>
<dbReference type="Proteomes" id="UP001341444">
    <property type="component" value="Unassembled WGS sequence"/>
</dbReference>
<protein>
    <submittedName>
        <fullName evidence="1">DUF3231 family protein</fullName>
    </submittedName>
</protein>
<dbReference type="EMBL" id="JARMAB010000031">
    <property type="protein sequence ID" value="MED1205291.1"/>
    <property type="molecule type" value="Genomic_DNA"/>
</dbReference>
<sequence length="332" mass="37512">MSSPESVKLTSSEMASLWSEYIGHTHNSCVLQYFIAKAEDIEVIDVSKKTFQIVENLKENTKQILQSENVPIPIGFGSQDVDVNAPRLFSDSFFLKYIKNLSRVMVVSCGLMYTLSTRKDIREHFKNSLSKATTVFDDVSDVLLDKGLYTRPPFIEPPKKSDFVEDKDYLNGINLFGNQRYLNAVEISHLYGNIEANVIGKALAKGFGQTADYKEVREFMQKSADLSDKIINEHTQFLTGSDLSAPMPTETQVFSSSHPPFSDKLMMYQITILSAAGLSDYATSLATSQRNDLKRHYLDLIVDTAKLAKKAESLMVENKWKEQPPQQDKIKY</sequence>
<dbReference type="RefSeq" id="WP_066269285.1">
    <property type="nucleotide sequence ID" value="NZ_JARMAB010000031.1"/>
</dbReference>
<accession>A0ABU6MKT4</accession>
<comment type="caution">
    <text evidence="1">The sequence shown here is derived from an EMBL/GenBank/DDBJ whole genome shotgun (WGS) entry which is preliminary data.</text>
</comment>
<dbReference type="InterPro" id="IPR021617">
    <property type="entry name" value="DUF3231"/>
</dbReference>
<dbReference type="Pfam" id="PF11553">
    <property type="entry name" value="DUF3231"/>
    <property type="match status" value="2"/>
</dbReference>
<dbReference type="InterPro" id="IPR012347">
    <property type="entry name" value="Ferritin-like"/>
</dbReference>